<evidence type="ECO:0000313" key="3">
    <source>
        <dbReference type="EMBL" id="RKO92449.1"/>
    </source>
</evidence>
<dbReference type="AlphaFoldDB" id="A0A4P9WHX7"/>
<name>A0A4P9WHX7_9FUNG</name>
<proteinExistence type="predicted"/>
<dbReference type="Gene3D" id="3.40.50.300">
    <property type="entry name" value="P-loop containing nucleotide triphosphate hydrolases"/>
    <property type="match status" value="1"/>
</dbReference>
<reference evidence="4" key="1">
    <citation type="journal article" date="2018" name="Nat. Microbiol.">
        <title>Leveraging single-cell genomics to expand the fungal tree of life.</title>
        <authorList>
            <person name="Ahrendt S.R."/>
            <person name="Quandt C.A."/>
            <person name="Ciobanu D."/>
            <person name="Clum A."/>
            <person name="Salamov A."/>
            <person name="Andreopoulos B."/>
            <person name="Cheng J.F."/>
            <person name="Woyke T."/>
            <person name="Pelin A."/>
            <person name="Henrissat B."/>
            <person name="Reynolds N.K."/>
            <person name="Benny G.L."/>
            <person name="Smith M.E."/>
            <person name="James T.Y."/>
            <person name="Grigoriev I.V."/>
        </authorList>
    </citation>
    <scope>NUCLEOTIDE SEQUENCE [LARGE SCALE GENOMIC DNA]</scope>
</reference>
<evidence type="ECO:0000313" key="4">
    <source>
        <dbReference type="Proteomes" id="UP000269721"/>
    </source>
</evidence>
<keyword evidence="1" id="KW-0813">Transport</keyword>
<dbReference type="InterPro" id="IPR029481">
    <property type="entry name" value="ABC_trans_N"/>
</dbReference>
<evidence type="ECO:0000256" key="1">
    <source>
        <dbReference type="ARBA" id="ARBA00022448"/>
    </source>
</evidence>
<dbReference type="EMBL" id="KZ994631">
    <property type="protein sequence ID" value="RKO92449.1"/>
    <property type="molecule type" value="Genomic_DNA"/>
</dbReference>
<accession>A0A4P9WHX7</accession>
<dbReference type="OrthoDB" id="245989at2759"/>
<protein>
    <recommendedName>
        <fullName evidence="2">Pleiotropic ABC efflux transporter N-terminal domain-containing protein</fullName>
    </recommendedName>
</protein>
<dbReference type="InterPro" id="IPR027417">
    <property type="entry name" value="P-loop_NTPase"/>
</dbReference>
<organism evidence="3 4">
    <name type="scientific">Blyttiomyces helicus</name>
    <dbReference type="NCBI Taxonomy" id="388810"/>
    <lineage>
        <taxon>Eukaryota</taxon>
        <taxon>Fungi</taxon>
        <taxon>Fungi incertae sedis</taxon>
        <taxon>Chytridiomycota</taxon>
        <taxon>Chytridiomycota incertae sedis</taxon>
        <taxon>Chytridiomycetes</taxon>
        <taxon>Chytridiomycetes incertae sedis</taxon>
        <taxon>Blyttiomyces</taxon>
    </lineage>
</organism>
<dbReference type="Pfam" id="PF14510">
    <property type="entry name" value="ABC_trans_N"/>
    <property type="match status" value="1"/>
</dbReference>
<feature type="domain" description="Pleiotropic ABC efflux transporter N-terminal" evidence="2">
    <location>
        <begin position="49"/>
        <end position="114"/>
    </location>
</feature>
<keyword evidence="4" id="KW-1185">Reference proteome</keyword>
<dbReference type="SUPFAM" id="SSF52540">
    <property type="entry name" value="P-loop containing nucleoside triphosphate hydrolases"/>
    <property type="match status" value="1"/>
</dbReference>
<dbReference type="PANTHER" id="PTHR19241">
    <property type="entry name" value="ATP-BINDING CASSETTE TRANSPORTER"/>
    <property type="match status" value="1"/>
</dbReference>
<evidence type="ECO:0000259" key="2">
    <source>
        <dbReference type="Pfam" id="PF14510"/>
    </source>
</evidence>
<dbReference type="Proteomes" id="UP000269721">
    <property type="component" value="Unassembled WGS sequence"/>
</dbReference>
<gene>
    <name evidence="3" type="ORF">BDK51DRAFT_50868</name>
</gene>
<sequence length="196" mass="20568">MSLLPEDASASSTLFPDTVHVAEIPSTEPAVEVASAIAEFEAAKADVASLSSTAADKDVEAAPVSDRFDLQDFLEGGVRKAAEAGVKRQHLGVTFRDLTVIGEGADASSIATLVTPFVFVAKALNPVNWFSHASRGTDFNIINKATGYVKEGEMLLVLGRPGSGCSTFLRVLANERDSYKSIEGTVSYGGISPQGM</sequence>